<evidence type="ECO:0000256" key="5">
    <source>
        <dbReference type="ARBA" id="ARBA00023004"/>
    </source>
</evidence>
<dbReference type="Gene3D" id="1.10.760.10">
    <property type="entry name" value="Cytochrome c-like domain"/>
    <property type="match status" value="1"/>
</dbReference>
<dbReference type="GO" id="GO:0009055">
    <property type="term" value="F:electron transfer activity"/>
    <property type="evidence" value="ECO:0007669"/>
    <property type="project" value="InterPro"/>
</dbReference>
<dbReference type="OrthoDB" id="7933886at2"/>
<evidence type="ECO:0000259" key="7">
    <source>
        <dbReference type="PROSITE" id="PS51007"/>
    </source>
</evidence>
<dbReference type="AlphaFoldDB" id="A0A559JQ32"/>
<evidence type="ECO:0000256" key="2">
    <source>
        <dbReference type="ARBA" id="ARBA00022617"/>
    </source>
</evidence>
<dbReference type="GO" id="GO:0020037">
    <property type="term" value="F:heme binding"/>
    <property type="evidence" value="ECO:0007669"/>
    <property type="project" value="InterPro"/>
</dbReference>
<keyword evidence="3 6" id="KW-0479">Metal-binding</keyword>
<keyword evidence="4" id="KW-0249">Electron transport</keyword>
<dbReference type="SUPFAM" id="SSF46626">
    <property type="entry name" value="Cytochrome c"/>
    <property type="match status" value="1"/>
</dbReference>
<proteinExistence type="predicted"/>
<dbReference type="InterPro" id="IPR009056">
    <property type="entry name" value="Cyt_c-like_dom"/>
</dbReference>
<comment type="caution">
    <text evidence="8">The sequence shown here is derived from an EMBL/GenBank/DDBJ whole genome shotgun (WGS) entry which is preliminary data.</text>
</comment>
<evidence type="ECO:0000256" key="1">
    <source>
        <dbReference type="ARBA" id="ARBA00022448"/>
    </source>
</evidence>
<keyword evidence="1" id="KW-0813">Transport</keyword>
<evidence type="ECO:0000256" key="4">
    <source>
        <dbReference type="ARBA" id="ARBA00022982"/>
    </source>
</evidence>
<feature type="domain" description="Cytochrome c" evidence="7">
    <location>
        <begin position="53"/>
        <end position="128"/>
    </location>
</feature>
<evidence type="ECO:0000256" key="6">
    <source>
        <dbReference type="PROSITE-ProRule" id="PRU00433"/>
    </source>
</evidence>
<dbReference type="PROSITE" id="PS51007">
    <property type="entry name" value="CYTC"/>
    <property type="match status" value="1"/>
</dbReference>
<dbReference type="InterPro" id="IPR036909">
    <property type="entry name" value="Cyt_c-like_dom_sf"/>
</dbReference>
<keyword evidence="5 6" id="KW-0408">Iron</keyword>
<dbReference type="Proteomes" id="UP000316330">
    <property type="component" value="Unassembled WGS sequence"/>
</dbReference>
<name>A0A559JQ32_9BACL</name>
<protein>
    <submittedName>
        <fullName evidence="8">C-type cytochrome</fullName>
    </submittedName>
</protein>
<dbReference type="PANTHER" id="PTHR37823:SF4">
    <property type="entry name" value="MENAQUINOL-CYTOCHROME C REDUCTASE CYTOCHROME B_C SUBUNIT"/>
    <property type="match status" value="1"/>
</dbReference>
<keyword evidence="9" id="KW-1185">Reference proteome</keyword>
<keyword evidence="2 6" id="KW-0349">Heme</keyword>
<evidence type="ECO:0000313" key="8">
    <source>
        <dbReference type="EMBL" id="TVY01989.1"/>
    </source>
</evidence>
<sequence length="128" mass="14008">MANRRKTDMTKRMMAFLVCLACVFAVYLLSTGLPHKEETTSKGAKFTVPDRPVDTAESERIYQSMCIACHGDQLQGAVGPELAHIGGTMTKEQLFKKISSGGGGMPAFQSRLTEDELVTIVTWLASHQ</sequence>
<gene>
    <name evidence="8" type="ORF">FPZ45_05970</name>
</gene>
<dbReference type="EMBL" id="VNJJ01000003">
    <property type="protein sequence ID" value="TVY01989.1"/>
    <property type="molecule type" value="Genomic_DNA"/>
</dbReference>
<evidence type="ECO:0000256" key="3">
    <source>
        <dbReference type="ARBA" id="ARBA00022723"/>
    </source>
</evidence>
<dbReference type="Pfam" id="PF13442">
    <property type="entry name" value="Cytochrome_CBB3"/>
    <property type="match status" value="1"/>
</dbReference>
<dbReference type="PANTHER" id="PTHR37823">
    <property type="entry name" value="CYTOCHROME C-553-LIKE"/>
    <property type="match status" value="1"/>
</dbReference>
<dbReference type="GO" id="GO:0046872">
    <property type="term" value="F:metal ion binding"/>
    <property type="evidence" value="ECO:0007669"/>
    <property type="project" value="UniProtKB-KW"/>
</dbReference>
<dbReference type="InterPro" id="IPR051811">
    <property type="entry name" value="Cytochrome_c550/c551-like"/>
</dbReference>
<accession>A0A559JQ32</accession>
<evidence type="ECO:0000313" key="9">
    <source>
        <dbReference type="Proteomes" id="UP000316330"/>
    </source>
</evidence>
<reference evidence="8 9" key="1">
    <citation type="submission" date="2019-07" db="EMBL/GenBank/DDBJ databases">
        <authorList>
            <person name="Kim J."/>
        </authorList>
    </citation>
    <scope>NUCLEOTIDE SEQUENCE [LARGE SCALE GENOMIC DNA]</scope>
    <source>
        <strain evidence="8 9">G13</strain>
    </source>
</reference>
<organism evidence="8 9">
    <name type="scientific">Cohnella terricola</name>
    <dbReference type="NCBI Taxonomy" id="1289167"/>
    <lineage>
        <taxon>Bacteria</taxon>
        <taxon>Bacillati</taxon>
        <taxon>Bacillota</taxon>
        <taxon>Bacilli</taxon>
        <taxon>Bacillales</taxon>
        <taxon>Paenibacillaceae</taxon>
        <taxon>Cohnella</taxon>
    </lineage>
</organism>